<protein>
    <submittedName>
        <fullName evidence="3">Uncharacterized protein</fullName>
    </submittedName>
</protein>
<dbReference type="Proteomes" id="UP001320420">
    <property type="component" value="Unassembled WGS sequence"/>
</dbReference>
<dbReference type="EMBL" id="JAKJXP020000017">
    <property type="protein sequence ID" value="KAK7754809.1"/>
    <property type="molecule type" value="Genomic_DNA"/>
</dbReference>
<feature type="compositionally biased region" description="Basic and acidic residues" evidence="2">
    <location>
        <begin position="368"/>
        <end position="377"/>
    </location>
</feature>
<keyword evidence="4" id="KW-1185">Reference proteome</keyword>
<sequence>MEQQVPLPLPQAPAPQRPQSPQGQSASHTGTGGNAAACSDQEPRRTSASVHFLLQATRRRRQQQQEQQQQEQQQGNDHQDPTLLHFPRLDPSILENRRRIFAHGGRYNDQDDKRSVDTILNAAIAASGAAGVGTTTTTTFPPTVMQGNGAAAAGTAMAVGPTPAGHQNELNLIYGMVEELSRQLADNRRATEDIVSGLGRLRNRARDRGLSNNDILDEAADEIFGMPSPSALSLATWKLANRFPIAQEPNLEALLSILTESLDRAKVSRDANFSLLTNYARVLATILTQFHLYKQRHITEVSAWHRSYRGQLAEARAENERLREQIWDMQEHASHANAMLREFRRRFDGEVDEEEEGEQDEAAGGKAQKSDSDEAAAKDGQSNEQSENKKQKQKQIKQPRPYWTRCIDDRARRQELRFWKRMAMPHIPDDDPIWSDDDDLIDSAEKERLSEMERKVAEQQALAGFGNSGSGDEHEHELEHGGGEDSDGEGSVINHHQPPIITAPVAVALGGVPMERDTSSGSGSGGRGEMMMMPAPPPRPASTGSTGGFTG</sequence>
<comment type="caution">
    <text evidence="3">The sequence shown here is derived from an EMBL/GenBank/DDBJ whole genome shotgun (WGS) entry which is preliminary data.</text>
</comment>
<dbReference type="PANTHER" id="PTHR39472">
    <property type="entry name" value="EXPRESSED PROTEIN"/>
    <property type="match status" value="1"/>
</dbReference>
<evidence type="ECO:0000256" key="2">
    <source>
        <dbReference type="SAM" id="MobiDB-lite"/>
    </source>
</evidence>
<accession>A0AAN9USV8</accession>
<feature type="compositionally biased region" description="Basic and acidic residues" evidence="2">
    <location>
        <begin position="471"/>
        <end position="483"/>
    </location>
</feature>
<reference evidence="3 4" key="1">
    <citation type="submission" date="2024-02" db="EMBL/GenBank/DDBJ databases">
        <title>De novo assembly and annotation of 12 fungi associated with fruit tree decline syndrome in Ontario, Canada.</title>
        <authorList>
            <person name="Sulman M."/>
            <person name="Ellouze W."/>
            <person name="Ilyukhin E."/>
        </authorList>
    </citation>
    <scope>NUCLEOTIDE SEQUENCE [LARGE SCALE GENOMIC DNA]</scope>
    <source>
        <strain evidence="3 4">M11/M66-122</strain>
    </source>
</reference>
<feature type="coiled-coil region" evidence="1">
    <location>
        <begin position="305"/>
        <end position="332"/>
    </location>
</feature>
<keyword evidence="1" id="KW-0175">Coiled coil</keyword>
<feature type="compositionally biased region" description="Pro residues" evidence="2">
    <location>
        <begin position="7"/>
        <end position="18"/>
    </location>
</feature>
<dbReference type="AlphaFoldDB" id="A0AAN9USV8"/>
<feature type="region of interest" description="Disordered" evidence="2">
    <location>
        <begin position="1"/>
        <end position="86"/>
    </location>
</feature>
<dbReference type="PANTHER" id="PTHR39472:SF1">
    <property type="entry name" value="EXPRESSED PROTEIN"/>
    <property type="match status" value="1"/>
</dbReference>
<feature type="compositionally biased region" description="Low complexity" evidence="2">
    <location>
        <begin position="64"/>
        <end position="74"/>
    </location>
</feature>
<evidence type="ECO:0000256" key="1">
    <source>
        <dbReference type="SAM" id="Coils"/>
    </source>
</evidence>
<feature type="region of interest" description="Disordered" evidence="2">
    <location>
        <begin position="454"/>
        <end position="496"/>
    </location>
</feature>
<feature type="region of interest" description="Disordered" evidence="2">
    <location>
        <begin position="512"/>
        <end position="551"/>
    </location>
</feature>
<feature type="compositionally biased region" description="Acidic residues" evidence="2">
    <location>
        <begin position="350"/>
        <end position="361"/>
    </location>
</feature>
<evidence type="ECO:0000313" key="4">
    <source>
        <dbReference type="Proteomes" id="UP001320420"/>
    </source>
</evidence>
<feature type="region of interest" description="Disordered" evidence="2">
    <location>
        <begin position="350"/>
        <end position="406"/>
    </location>
</feature>
<proteinExistence type="predicted"/>
<name>A0AAN9USV8_9PEZI</name>
<evidence type="ECO:0000313" key="3">
    <source>
        <dbReference type="EMBL" id="KAK7754809.1"/>
    </source>
</evidence>
<organism evidence="3 4">
    <name type="scientific">Diatrype stigma</name>
    <dbReference type="NCBI Taxonomy" id="117547"/>
    <lineage>
        <taxon>Eukaryota</taxon>
        <taxon>Fungi</taxon>
        <taxon>Dikarya</taxon>
        <taxon>Ascomycota</taxon>
        <taxon>Pezizomycotina</taxon>
        <taxon>Sordariomycetes</taxon>
        <taxon>Xylariomycetidae</taxon>
        <taxon>Xylariales</taxon>
        <taxon>Diatrypaceae</taxon>
        <taxon>Diatrype</taxon>
    </lineage>
</organism>
<gene>
    <name evidence="3" type="ORF">SLS62_003123</name>
</gene>